<gene>
    <name evidence="1" type="ORF">SI65_06973</name>
</gene>
<dbReference type="Proteomes" id="UP000094569">
    <property type="component" value="Unassembled WGS sequence"/>
</dbReference>
<proteinExistence type="predicted"/>
<dbReference type="OrthoDB" id="4518465at2759"/>
<organism evidence="1 2">
    <name type="scientific">Aspergillus cristatus</name>
    <name type="common">Chinese Fuzhuan brick tea-fermentation fungus</name>
    <name type="synonym">Eurotium cristatum</name>
    <dbReference type="NCBI Taxonomy" id="573508"/>
    <lineage>
        <taxon>Eukaryota</taxon>
        <taxon>Fungi</taxon>
        <taxon>Dikarya</taxon>
        <taxon>Ascomycota</taxon>
        <taxon>Pezizomycotina</taxon>
        <taxon>Eurotiomycetes</taxon>
        <taxon>Eurotiomycetidae</taxon>
        <taxon>Eurotiales</taxon>
        <taxon>Aspergillaceae</taxon>
        <taxon>Aspergillus</taxon>
        <taxon>Aspergillus subgen. Aspergillus</taxon>
    </lineage>
</organism>
<accession>A0A1E3B8U4</accession>
<dbReference type="AlphaFoldDB" id="A0A1E3B8U4"/>
<dbReference type="VEuPathDB" id="FungiDB:SI65_06973"/>
<comment type="caution">
    <text evidence="1">The sequence shown here is derived from an EMBL/GenBank/DDBJ whole genome shotgun (WGS) entry which is preliminary data.</text>
</comment>
<name>A0A1E3B8U4_ASPCR</name>
<sequence length="152" mass="17315">MTDMNTLYQSAEAGNLADLDWYCQRYLNELVKKHDKTGDMELTYTIPQPDDYKHFTILHERDRYVGGGRVSATEDLQTVKGKVVEVVDAKRGYNRTLFGFAASTVRGLRCELFSVYFGEVKTLGGGPLSFRTDQDAIEEAVKHMADVWEKTY</sequence>
<protein>
    <submittedName>
        <fullName evidence="1">Uncharacterized protein</fullName>
    </submittedName>
</protein>
<evidence type="ECO:0000313" key="1">
    <source>
        <dbReference type="EMBL" id="ODM17298.1"/>
    </source>
</evidence>
<reference evidence="1 2" key="1">
    <citation type="journal article" date="2016" name="BMC Genomics">
        <title>Comparative genomic and transcriptomic analyses of the Fuzhuan brick tea-fermentation fungus Aspergillus cristatus.</title>
        <authorList>
            <person name="Ge Y."/>
            <person name="Wang Y."/>
            <person name="Liu Y."/>
            <person name="Tan Y."/>
            <person name="Ren X."/>
            <person name="Zhang X."/>
            <person name="Hyde K.D."/>
            <person name="Liu Y."/>
            <person name="Liu Z."/>
        </authorList>
    </citation>
    <scope>NUCLEOTIDE SEQUENCE [LARGE SCALE GENOMIC DNA]</scope>
    <source>
        <strain evidence="1 2">GZAAS20.1005</strain>
    </source>
</reference>
<evidence type="ECO:0000313" key="2">
    <source>
        <dbReference type="Proteomes" id="UP000094569"/>
    </source>
</evidence>
<keyword evidence="2" id="KW-1185">Reference proteome</keyword>
<dbReference type="EMBL" id="JXNT01000008">
    <property type="protein sequence ID" value="ODM17298.1"/>
    <property type="molecule type" value="Genomic_DNA"/>
</dbReference>